<name>A0A835U8B0_VANPL</name>
<reference evidence="1 2" key="1">
    <citation type="journal article" date="2020" name="Nat. Food">
        <title>A phased Vanilla planifolia genome enables genetic improvement of flavour and production.</title>
        <authorList>
            <person name="Hasing T."/>
            <person name="Tang H."/>
            <person name="Brym M."/>
            <person name="Khazi F."/>
            <person name="Huang T."/>
            <person name="Chambers A.H."/>
        </authorList>
    </citation>
    <scope>NUCLEOTIDE SEQUENCE [LARGE SCALE GENOMIC DNA]</scope>
    <source>
        <tissue evidence="1">Leaf</tissue>
    </source>
</reference>
<dbReference type="OrthoDB" id="10249888at2759"/>
<proteinExistence type="predicted"/>
<evidence type="ECO:0000313" key="1">
    <source>
        <dbReference type="EMBL" id="KAG0452123.1"/>
    </source>
</evidence>
<sequence length="108" mass="12193">MGGDGSPKEKLDKAGQYAHANKLEALRPHFLGKGKQDVFDNDIRKDLMWCLVRKAWLLLLMTQFVRKPLSELNQDEKESNGALAAILNVLKCTHQMFFEPVLGIDLSP</sequence>
<evidence type="ECO:0000313" key="2">
    <source>
        <dbReference type="Proteomes" id="UP000639772"/>
    </source>
</evidence>
<dbReference type="Proteomes" id="UP000639772">
    <property type="component" value="Unassembled WGS sequence"/>
</dbReference>
<protein>
    <submittedName>
        <fullName evidence="1">Uncharacterized protein</fullName>
    </submittedName>
</protein>
<accession>A0A835U8B0</accession>
<comment type="caution">
    <text evidence="1">The sequence shown here is derived from an EMBL/GenBank/DDBJ whole genome shotgun (WGS) entry which is preliminary data.</text>
</comment>
<dbReference type="EMBL" id="JADCNM010000026">
    <property type="protein sequence ID" value="KAG0452123.1"/>
    <property type="molecule type" value="Genomic_DNA"/>
</dbReference>
<organism evidence="1 2">
    <name type="scientific">Vanilla planifolia</name>
    <name type="common">Vanilla</name>
    <dbReference type="NCBI Taxonomy" id="51239"/>
    <lineage>
        <taxon>Eukaryota</taxon>
        <taxon>Viridiplantae</taxon>
        <taxon>Streptophyta</taxon>
        <taxon>Embryophyta</taxon>
        <taxon>Tracheophyta</taxon>
        <taxon>Spermatophyta</taxon>
        <taxon>Magnoliopsida</taxon>
        <taxon>Liliopsida</taxon>
        <taxon>Asparagales</taxon>
        <taxon>Orchidaceae</taxon>
        <taxon>Vanilloideae</taxon>
        <taxon>Vanilleae</taxon>
        <taxon>Vanilla</taxon>
    </lineage>
</organism>
<dbReference type="AlphaFoldDB" id="A0A835U8B0"/>
<gene>
    <name evidence="1" type="ORF">HPP92_025850</name>
</gene>